<keyword evidence="2 4" id="KW-0238">DNA-binding</keyword>
<evidence type="ECO:0000259" key="5">
    <source>
        <dbReference type="PROSITE" id="PS50977"/>
    </source>
</evidence>
<dbReference type="InterPro" id="IPR009057">
    <property type="entry name" value="Homeodomain-like_sf"/>
</dbReference>
<dbReference type="Proteomes" id="UP001596119">
    <property type="component" value="Unassembled WGS sequence"/>
</dbReference>
<proteinExistence type="predicted"/>
<feature type="domain" description="HTH tetR-type" evidence="5">
    <location>
        <begin position="19"/>
        <end position="79"/>
    </location>
</feature>
<dbReference type="InterPro" id="IPR001647">
    <property type="entry name" value="HTH_TetR"/>
</dbReference>
<dbReference type="RefSeq" id="WP_379570729.1">
    <property type="nucleotide sequence ID" value="NZ_JBHSQK010000095.1"/>
</dbReference>
<evidence type="ECO:0000256" key="3">
    <source>
        <dbReference type="ARBA" id="ARBA00023163"/>
    </source>
</evidence>
<dbReference type="PANTHER" id="PTHR30055:SF234">
    <property type="entry name" value="HTH-TYPE TRANSCRIPTIONAL REGULATOR BETI"/>
    <property type="match status" value="1"/>
</dbReference>
<name>A0ABW1IEL3_9PSEU</name>
<comment type="caution">
    <text evidence="6">The sequence shown here is derived from an EMBL/GenBank/DDBJ whole genome shotgun (WGS) entry which is preliminary data.</text>
</comment>
<protein>
    <submittedName>
        <fullName evidence="6">Helix-turn-helix domain-containing protein</fullName>
    </submittedName>
</protein>
<keyword evidence="1" id="KW-0805">Transcription regulation</keyword>
<evidence type="ECO:0000313" key="6">
    <source>
        <dbReference type="EMBL" id="MFC5952126.1"/>
    </source>
</evidence>
<reference evidence="7" key="1">
    <citation type="journal article" date="2019" name="Int. J. Syst. Evol. Microbiol.">
        <title>The Global Catalogue of Microorganisms (GCM) 10K type strain sequencing project: providing services to taxonomists for standard genome sequencing and annotation.</title>
        <authorList>
            <consortium name="The Broad Institute Genomics Platform"/>
            <consortium name="The Broad Institute Genome Sequencing Center for Infectious Disease"/>
            <person name="Wu L."/>
            <person name="Ma J."/>
        </authorList>
    </citation>
    <scope>NUCLEOTIDE SEQUENCE [LARGE SCALE GENOMIC DNA]</scope>
    <source>
        <strain evidence="7">CGMCC 4.7397</strain>
    </source>
</reference>
<evidence type="ECO:0000256" key="2">
    <source>
        <dbReference type="ARBA" id="ARBA00023125"/>
    </source>
</evidence>
<organism evidence="6 7">
    <name type="scientific">Pseudonocardia lutea</name>
    <dbReference type="NCBI Taxonomy" id="2172015"/>
    <lineage>
        <taxon>Bacteria</taxon>
        <taxon>Bacillati</taxon>
        <taxon>Actinomycetota</taxon>
        <taxon>Actinomycetes</taxon>
        <taxon>Pseudonocardiales</taxon>
        <taxon>Pseudonocardiaceae</taxon>
        <taxon>Pseudonocardia</taxon>
    </lineage>
</organism>
<feature type="DNA-binding region" description="H-T-H motif" evidence="4">
    <location>
        <begin position="42"/>
        <end position="61"/>
    </location>
</feature>
<dbReference type="Gene3D" id="1.10.357.10">
    <property type="entry name" value="Tetracycline Repressor, domain 2"/>
    <property type="match status" value="1"/>
</dbReference>
<dbReference type="InterPro" id="IPR050109">
    <property type="entry name" value="HTH-type_TetR-like_transc_reg"/>
</dbReference>
<keyword evidence="7" id="KW-1185">Reference proteome</keyword>
<dbReference type="Pfam" id="PF00440">
    <property type="entry name" value="TetR_N"/>
    <property type="match status" value="1"/>
</dbReference>
<evidence type="ECO:0000256" key="4">
    <source>
        <dbReference type="PROSITE-ProRule" id="PRU00335"/>
    </source>
</evidence>
<dbReference type="SUPFAM" id="SSF46689">
    <property type="entry name" value="Homeodomain-like"/>
    <property type="match status" value="1"/>
</dbReference>
<accession>A0ABW1IEL3</accession>
<evidence type="ECO:0000256" key="1">
    <source>
        <dbReference type="ARBA" id="ARBA00023015"/>
    </source>
</evidence>
<dbReference type="PROSITE" id="PS50977">
    <property type="entry name" value="HTH_TETR_2"/>
    <property type="match status" value="1"/>
</dbReference>
<gene>
    <name evidence="6" type="ORF">ACFQH9_28060</name>
</gene>
<sequence length="227" mass="24493">MSEPVKRRYRSPLREEAARRTRAAIRDAATALFVEQGYVRTTVKEIAAAAGVALRTVHAAFPGGKAEIFHEALDVATAGDEEPVAVADRPGFRAALDDPDRLLPELVRLGTGLLERAGRLLTACQESAGADADMHALNELGARNMAANMRTVAEALERHGRLAVPVDEAADVLLTLCSPQVHDLLVHRRGWSPERYAAWSGRALALLLCTPSDRGEREGSPEPPARP</sequence>
<dbReference type="EMBL" id="JBHSQK010000095">
    <property type="protein sequence ID" value="MFC5952126.1"/>
    <property type="molecule type" value="Genomic_DNA"/>
</dbReference>
<evidence type="ECO:0000313" key="7">
    <source>
        <dbReference type="Proteomes" id="UP001596119"/>
    </source>
</evidence>
<dbReference type="PANTHER" id="PTHR30055">
    <property type="entry name" value="HTH-TYPE TRANSCRIPTIONAL REGULATOR RUTR"/>
    <property type="match status" value="1"/>
</dbReference>
<keyword evidence="3" id="KW-0804">Transcription</keyword>